<proteinExistence type="predicted"/>
<dbReference type="EMBL" id="JBHSAX010000014">
    <property type="protein sequence ID" value="MFC3963981.1"/>
    <property type="molecule type" value="Genomic_DNA"/>
</dbReference>
<dbReference type="RefSeq" id="WP_378613698.1">
    <property type="nucleotide sequence ID" value="NZ_JBHSAX010000014.1"/>
</dbReference>
<dbReference type="Proteomes" id="UP001595696">
    <property type="component" value="Unassembled WGS sequence"/>
</dbReference>
<organism evidence="1 2">
    <name type="scientific">Nocardia jiangsuensis</name>
    <dbReference type="NCBI Taxonomy" id="1691563"/>
    <lineage>
        <taxon>Bacteria</taxon>
        <taxon>Bacillati</taxon>
        <taxon>Actinomycetota</taxon>
        <taxon>Actinomycetes</taxon>
        <taxon>Mycobacteriales</taxon>
        <taxon>Nocardiaceae</taxon>
        <taxon>Nocardia</taxon>
    </lineage>
</organism>
<comment type="caution">
    <text evidence="1">The sequence shown here is derived from an EMBL/GenBank/DDBJ whole genome shotgun (WGS) entry which is preliminary data.</text>
</comment>
<evidence type="ECO:0008006" key="3">
    <source>
        <dbReference type="Google" id="ProtNLM"/>
    </source>
</evidence>
<gene>
    <name evidence="1" type="ORF">ACFO0B_18500</name>
</gene>
<sequence length="214" mass="23105">MSYDLVLLPSGVASTVPGAEEYLDANEGVPETATVAEIAAELNRRNGELPADDSFLSATPVGGHATGATLPVALPYDAIGFGRALLFELATPRGYALFDPQLAWLIDPAGHLPLAVSHGGAGEFPYLTERLAHDWVAGLAAPNPYLVVDRGPDNYIQTYREDSGEYTLEYRDGAPDRHFGTTIADAPTVAALIWDWARDDRTRLDRITWTPVDL</sequence>
<protein>
    <recommendedName>
        <fullName evidence="3">SUKH-4 immunity protein of toxin-antitoxin system</fullName>
    </recommendedName>
</protein>
<keyword evidence="2" id="KW-1185">Reference proteome</keyword>
<evidence type="ECO:0000313" key="1">
    <source>
        <dbReference type="EMBL" id="MFC3963981.1"/>
    </source>
</evidence>
<name>A0ABV8DWR5_9NOCA</name>
<reference evidence="2" key="1">
    <citation type="journal article" date="2019" name="Int. J. Syst. Evol. Microbiol.">
        <title>The Global Catalogue of Microorganisms (GCM) 10K type strain sequencing project: providing services to taxonomists for standard genome sequencing and annotation.</title>
        <authorList>
            <consortium name="The Broad Institute Genomics Platform"/>
            <consortium name="The Broad Institute Genome Sequencing Center for Infectious Disease"/>
            <person name="Wu L."/>
            <person name="Ma J."/>
        </authorList>
    </citation>
    <scope>NUCLEOTIDE SEQUENCE [LARGE SCALE GENOMIC DNA]</scope>
    <source>
        <strain evidence="2">CGMCC 4.7330</strain>
    </source>
</reference>
<accession>A0ABV8DWR5</accession>
<evidence type="ECO:0000313" key="2">
    <source>
        <dbReference type="Proteomes" id="UP001595696"/>
    </source>
</evidence>